<reference evidence="11 12" key="1">
    <citation type="journal article" date="2019" name="Int. J. Syst. Evol. Microbiol.">
        <title>The Global Catalogue of Microorganisms (GCM) 10K type strain sequencing project: providing services to taxonomists for standard genome sequencing and annotation.</title>
        <authorList>
            <consortium name="The Broad Institute Genomics Platform"/>
            <consortium name="The Broad Institute Genome Sequencing Center for Infectious Disease"/>
            <person name="Wu L."/>
            <person name="Ma J."/>
        </authorList>
    </citation>
    <scope>NUCLEOTIDE SEQUENCE [LARGE SCALE GENOMIC DNA]</scope>
    <source>
        <strain evidence="11 12">JCM 16014</strain>
    </source>
</reference>
<evidence type="ECO:0000256" key="1">
    <source>
        <dbReference type="ARBA" id="ARBA00004651"/>
    </source>
</evidence>
<keyword evidence="3 10" id="KW-0812">Transmembrane</keyword>
<dbReference type="PANTHER" id="PTHR28259">
    <property type="entry name" value="FLUORIDE EXPORT PROTEIN 1-RELATED"/>
    <property type="match status" value="1"/>
</dbReference>
<comment type="subcellular location">
    <subcellularLocation>
        <location evidence="1 10">Cell membrane</location>
        <topology evidence="1 10">Multi-pass membrane protein</topology>
    </subcellularLocation>
</comment>
<feature type="binding site" evidence="10">
    <location>
        <position position="77"/>
    </location>
    <ligand>
        <name>Na(+)</name>
        <dbReference type="ChEBI" id="CHEBI:29101"/>
        <note>structural</note>
    </ligand>
</feature>
<comment type="similarity">
    <text evidence="7 10">Belongs to the fluoride channel Fluc/FEX (TC 1.A.43) family.</text>
</comment>
<evidence type="ECO:0000256" key="5">
    <source>
        <dbReference type="ARBA" id="ARBA00023136"/>
    </source>
</evidence>
<gene>
    <name evidence="10 11" type="primary">crcB</name>
    <name evidence="10" type="synonym">fluC</name>
    <name evidence="11" type="ORF">GCM10009839_22230</name>
</gene>
<evidence type="ECO:0000256" key="10">
    <source>
        <dbReference type="HAMAP-Rule" id="MF_00454"/>
    </source>
</evidence>
<sequence length="123" mass="12436">MITLLAVSAASAVGAPARYLLDKAVAGRRASALPLGTMVINISGAFLLGLLTGLAAHHGLPKPVFLMLGSGFCGAYTTFSTFSYETMRLVEEGSIMEASANVMISLAAGMAAAGAGLGLVLLF</sequence>
<organism evidence="11 12">
    <name type="scientific">Catenulispora yoronensis</name>
    <dbReference type="NCBI Taxonomy" id="450799"/>
    <lineage>
        <taxon>Bacteria</taxon>
        <taxon>Bacillati</taxon>
        <taxon>Actinomycetota</taxon>
        <taxon>Actinomycetes</taxon>
        <taxon>Catenulisporales</taxon>
        <taxon>Catenulisporaceae</taxon>
        <taxon>Catenulispora</taxon>
    </lineage>
</organism>
<evidence type="ECO:0000256" key="9">
    <source>
        <dbReference type="ARBA" id="ARBA00049940"/>
    </source>
</evidence>
<dbReference type="NCBIfam" id="NF010824">
    <property type="entry name" value="PRK14228.1"/>
    <property type="match status" value="1"/>
</dbReference>
<comment type="caution">
    <text evidence="11">The sequence shown here is derived from an EMBL/GenBank/DDBJ whole genome shotgun (WGS) entry which is preliminary data.</text>
</comment>
<keyword evidence="10" id="KW-0915">Sodium</keyword>
<keyword evidence="5 10" id="KW-0472">Membrane</keyword>
<evidence type="ECO:0000313" key="11">
    <source>
        <dbReference type="EMBL" id="GAA2024024.1"/>
    </source>
</evidence>
<comment type="function">
    <text evidence="9 10">Fluoride-specific ion channel. Important for reducing fluoride concentration in the cell, thus reducing its toxicity.</text>
</comment>
<dbReference type="EMBL" id="BAAAQN010000009">
    <property type="protein sequence ID" value="GAA2024024.1"/>
    <property type="molecule type" value="Genomic_DNA"/>
</dbReference>
<dbReference type="InterPro" id="IPR003691">
    <property type="entry name" value="FluC"/>
</dbReference>
<evidence type="ECO:0000256" key="2">
    <source>
        <dbReference type="ARBA" id="ARBA00022475"/>
    </source>
</evidence>
<name>A0ABN2TZ26_9ACTN</name>
<comment type="activity regulation">
    <text evidence="10">Na(+) is not transported, but it plays an essential structural role and its presence is essential for fluoride channel function.</text>
</comment>
<dbReference type="RefSeq" id="WP_344665443.1">
    <property type="nucleotide sequence ID" value="NZ_BAAAQN010000009.1"/>
</dbReference>
<feature type="transmembrane region" description="Helical" evidence="10">
    <location>
        <begin position="102"/>
        <end position="122"/>
    </location>
</feature>
<proteinExistence type="inferred from homology"/>
<evidence type="ECO:0000256" key="6">
    <source>
        <dbReference type="ARBA" id="ARBA00023303"/>
    </source>
</evidence>
<accession>A0ABN2TZ26</accession>
<dbReference type="HAMAP" id="MF_00454">
    <property type="entry name" value="FluC"/>
    <property type="match status" value="1"/>
</dbReference>
<keyword evidence="10" id="KW-0813">Transport</keyword>
<dbReference type="PANTHER" id="PTHR28259:SF1">
    <property type="entry name" value="FLUORIDE EXPORT PROTEIN 1-RELATED"/>
    <property type="match status" value="1"/>
</dbReference>
<dbReference type="Pfam" id="PF02537">
    <property type="entry name" value="CRCB"/>
    <property type="match status" value="1"/>
</dbReference>
<keyword evidence="12" id="KW-1185">Reference proteome</keyword>
<keyword evidence="2 10" id="KW-1003">Cell membrane</keyword>
<feature type="binding site" evidence="10">
    <location>
        <position position="74"/>
    </location>
    <ligand>
        <name>Na(+)</name>
        <dbReference type="ChEBI" id="CHEBI:29101"/>
        <note>structural</note>
    </ligand>
</feature>
<evidence type="ECO:0000256" key="4">
    <source>
        <dbReference type="ARBA" id="ARBA00022989"/>
    </source>
</evidence>
<comment type="catalytic activity">
    <reaction evidence="8">
        <text>fluoride(in) = fluoride(out)</text>
        <dbReference type="Rhea" id="RHEA:76159"/>
        <dbReference type="ChEBI" id="CHEBI:17051"/>
    </reaction>
    <physiologicalReaction direction="left-to-right" evidence="8">
        <dbReference type="Rhea" id="RHEA:76160"/>
    </physiologicalReaction>
</comment>
<feature type="transmembrane region" description="Helical" evidence="10">
    <location>
        <begin position="64"/>
        <end position="82"/>
    </location>
</feature>
<keyword evidence="4 10" id="KW-1133">Transmembrane helix</keyword>
<keyword evidence="10" id="KW-0406">Ion transport</keyword>
<evidence type="ECO:0000256" key="8">
    <source>
        <dbReference type="ARBA" id="ARBA00035585"/>
    </source>
</evidence>
<protein>
    <recommendedName>
        <fullName evidence="10">Fluoride-specific ion channel FluC</fullName>
    </recommendedName>
</protein>
<keyword evidence="6 10" id="KW-0407">Ion channel</keyword>
<evidence type="ECO:0000256" key="3">
    <source>
        <dbReference type="ARBA" id="ARBA00022692"/>
    </source>
</evidence>
<feature type="transmembrane region" description="Helical" evidence="10">
    <location>
        <begin position="38"/>
        <end position="57"/>
    </location>
</feature>
<evidence type="ECO:0000256" key="7">
    <source>
        <dbReference type="ARBA" id="ARBA00035120"/>
    </source>
</evidence>
<evidence type="ECO:0000313" key="12">
    <source>
        <dbReference type="Proteomes" id="UP001500751"/>
    </source>
</evidence>
<keyword evidence="10" id="KW-0479">Metal-binding</keyword>
<dbReference type="NCBIfam" id="TIGR00494">
    <property type="entry name" value="crcB"/>
    <property type="match status" value="1"/>
</dbReference>
<dbReference type="Proteomes" id="UP001500751">
    <property type="component" value="Unassembled WGS sequence"/>
</dbReference>